<dbReference type="InterPro" id="IPR001245">
    <property type="entry name" value="Ser-Thr/Tyr_kinase_cat_dom"/>
</dbReference>
<keyword evidence="4" id="KW-0472">Membrane</keyword>
<feature type="region of interest" description="Disordered" evidence="3">
    <location>
        <begin position="247"/>
        <end position="268"/>
    </location>
</feature>
<keyword evidence="4" id="KW-1133">Transmembrane helix</keyword>
<dbReference type="NCBIfam" id="TIGR00756">
    <property type="entry name" value="PPR"/>
    <property type="match status" value="3"/>
</dbReference>
<dbReference type="PANTHER" id="PTHR47913:SF1">
    <property type="entry name" value="OS01G0167750 PROTEIN"/>
    <property type="match status" value="1"/>
</dbReference>
<reference evidence="7 8" key="1">
    <citation type="submission" date="2018-10" db="EMBL/GenBank/DDBJ databases">
        <title>A high-quality apple genome assembly.</title>
        <authorList>
            <person name="Hu J."/>
        </authorList>
    </citation>
    <scope>NUCLEOTIDE SEQUENCE [LARGE SCALE GENOMIC DNA]</scope>
    <source>
        <strain evidence="8">cv. HFTH1</strain>
        <tissue evidence="7">Young leaf</tissue>
    </source>
</reference>
<dbReference type="Pfam" id="PF23446">
    <property type="entry name" value="LysM1_NFP_LYK"/>
    <property type="match status" value="1"/>
</dbReference>
<dbReference type="Pfam" id="PF23457">
    <property type="entry name" value="LysM2_NFP"/>
    <property type="match status" value="1"/>
</dbReference>
<dbReference type="Pfam" id="PF13041">
    <property type="entry name" value="PPR_2"/>
    <property type="match status" value="1"/>
</dbReference>
<proteinExistence type="predicted"/>
<feature type="compositionally biased region" description="Low complexity" evidence="3">
    <location>
        <begin position="252"/>
        <end position="263"/>
    </location>
</feature>
<evidence type="ECO:0000256" key="4">
    <source>
        <dbReference type="SAM" id="Phobius"/>
    </source>
</evidence>
<dbReference type="InterPro" id="IPR059143">
    <property type="entry name" value="NFP_LysM2"/>
</dbReference>
<dbReference type="InterPro" id="IPR002885">
    <property type="entry name" value="PPR_rpt"/>
</dbReference>
<dbReference type="Pfam" id="PF12315">
    <property type="entry name" value="DA1-like"/>
    <property type="match status" value="1"/>
</dbReference>
<evidence type="ECO:0000259" key="6">
    <source>
        <dbReference type="PROSITE" id="PS51782"/>
    </source>
</evidence>
<evidence type="ECO:0000256" key="2">
    <source>
        <dbReference type="PROSITE-ProRule" id="PRU00708"/>
    </source>
</evidence>
<organism evidence="7 8">
    <name type="scientific">Malus domestica</name>
    <name type="common">Apple</name>
    <name type="synonym">Pyrus malus</name>
    <dbReference type="NCBI Taxonomy" id="3750"/>
    <lineage>
        <taxon>Eukaryota</taxon>
        <taxon>Viridiplantae</taxon>
        <taxon>Streptophyta</taxon>
        <taxon>Embryophyta</taxon>
        <taxon>Tracheophyta</taxon>
        <taxon>Spermatophyta</taxon>
        <taxon>Magnoliopsida</taxon>
        <taxon>eudicotyledons</taxon>
        <taxon>Gunneridae</taxon>
        <taxon>Pentapetalae</taxon>
        <taxon>rosids</taxon>
        <taxon>fabids</taxon>
        <taxon>Rosales</taxon>
        <taxon>Rosaceae</taxon>
        <taxon>Amygdaloideae</taxon>
        <taxon>Maleae</taxon>
        <taxon>Malus</taxon>
    </lineage>
</organism>
<dbReference type="SUPFAM" id="SSF56112">
    <property type="entry name" value="Protein kinase-like (PK-like)"/>
    <property type="match status" value="1"/>
</dbReference>
<dbReference type="InterPro" id="IPR044175">
    <property type="entry name" value="At5g66631-like"/>
</dbReference>
<dbReference type="InterPro" id="IPR011990">
    <property type="entry name" value="TPR-like_helical_dom_sf"/>
</dbReference>
<keyword evidence="1" id="KW-0677">Repeat</keyword>
<feature type="compositionally biased region" description="Acidic residues" evidence="3">
    <location>
        <begin position="632"/>
        <end position="648"/>
    </location>
</feature>
<keyword evidence="4" id="KW-0812">Transmembrane</keyword>
<dbReference type="GO" id="GO:0005524">
    <property type="term" value="F:ATP binding"/>
    <property type="evidence" value="ECO:0007669"/>
    <property type="project" value="InterPro"/>
</dbReference>
<dbReference type="Pfam" id="PF01535">
    <property type="entry name" value="PPR"/>
    <property type="match status" value="2"/>
</dbReference>
<dbReference type="InterPro" id="IPR008266">
    <property type="entry name" value="Tyr_kinase_AS"/>
</dbReference>
<feature type="transmembrane region" description="Helical" evidence="4">
    <location>
        <begin position="1153"/>
        <end position="1173"/>
    </location>
</feature>
<dbReference type="PROSITE" id="PS51375">
    <property type="entry name" value="PPR"/>
    <property type="match status" value="5"/>
</dbReference>
<dbReference type="PANTHER" id="PTHR47913">
    <property type="entry name" value="OS01G0167750 PROTEIN"/>
    <property type="match status" value="1"/>
</dbReference>
<comment type="caution">
    <text evidence="7">The sequence shown here is derived from an EMBL/GenBank/DDBJ whole genome shotgun (WGS) entry which is preliminary data.</text>
</comment>
<dbReference type="SMART" id="SM00220">
    <property type="entry name" value="S_TKc"/>
    <property type="match status" value="1"/>
</dbReference>
<dbReference type="InterPro" id="IPR011009">
    <property type="entry name" value="Kinase-like_dom_sf"/>
</dbReference>
<dbReference type="InterPro" id="IPR056561">
    <property type="entry name" value="NFP_LYK_LysM1"/>
</dbReference>
<dbReference type="GO" id="GO:0004672">
    <property type="term" value="F:protein kinase activity"/>
    <property type="evidence" value="ECO:0007669"/>
    <property type="project" value="InterPro"/>
</dbReference>
<evidence type="ECO:0000256" key="1">
    <source>
        <dbReference type="ARBA" id="ARBA00022737"/>
    </source>
</evidence>
<dbReference type="InterPro" id="IPR022087">
    <property type="entry name" value="DA1-like_dom"/>
</dbReference>
<feature type="repeat" description="PPR" evidence="2">
    <location>
        <begin position="866"/>
        <end position="900"/>
    </location>
</feature>
<feature type="region of interest" description="Disordered" evidence="3">
    <location>
        <begin position="1459"/>
        <end position="1480"/>
    </location>
</feature>
<feature type="repeat" description="PPR" evidence="2">
    <location>
        <begin position="520"/>
        <end position="554"/>
    </location>
</feature>
<accession>A0A498I024</accession>
<feature type="domain" description="LysM" evidence="6">
    <location>
        <begin position="970"/>
        <end position="1017"/>
    </location>
</feature>
<sequence length="1480" mass="166209">MSGNHPYHKSCYKEQHHPKCDVCKSFIPTNSAGLIEYRAHPFWLQKYCPAHERDRTPRCCSCERMEPRDTRYLLLDDGRKLCLECLDSAIMDTHECQPLYLEIQDFYEGLNMKVKQQVPMLLVERQALNEAMEGEKNGHHHMPETRGLCLSEEQTVTTILRRPKIGDGYRMIDMVTEPHRLIRRCEVTAILVLYGLPRLLTGSILAHEMMHAWLRLNGYPNLSPEVEEGICQVLAHMWLDAETYSTPGSDVASSSSSSSSASSKKGKRSDFEKKLGKFFKHQIESDSSTAYGEGFRIGNQAVLKFGLRRTLDHIRLIGNFPETNLINILTQQQTRHYAHDLFPNKVSNYLHRAKLIDSIRLRLRSNAPNSLAPLANDRLLDSFVVTQALRSAPSADSALSLVEFLESNRRFDHTQNTVHALATVLAKSRRAAELNSLIEAVHAGKFRNVCVSFMNVMQWKAAVGDVEAVVKTWDEYRVSSEKRVCVESYNIVMRIFAQMGKDSEAVRVFSMMIDEGAIPNSRTYTVMIEHLVSSGKWKSAMEVFNVLPLMRVKRTLNQFSVLVDACVGVEQFDEVENLLNEMRVDGILPGRAMRLSLQRIQEAGFVHETDEFLREMLPNGGIKSIKYCVDSGDGDDDDDEDSGEDAGDVGDVNGVQLKPWLDPRSLANALQKWNSDEVSALEEAKFVWTTRLVCKILRNFKSAETAWSFFCWVTCQPGFTHDIYTVQRMMTLLARHGLSELVDQLLNKIRIEQMRLPFCTIRLIIDFYGISKEADAALKVFHDDRNLCGPISNFNLMLLYSSLLRTLTKCGRDSDALDVLEEMIMSGIVPDIQTFSGLMHHFALNADIKTVQKLFAMVRQSGVQPDAYMFKVLIQAYCKCGRAALAWRVFEDLRNLKLVPDAATKELLVKSLWKEGKRREAAAVEESCEEVSDALPLTLRGHLWTVSSADLTKVFSIYSNNSPTSSQAYVTYISQPPSYKDLGSIADVFGVSHSSVSKANKQVSADGQLVPGQPLLIPINCGFTGNHYFANVTYRMNRGDNYFHVPATLLENLTNLCAVKDLNLGLNPTDVMPGSDIIFPLFCKCPSKAHSNAGVKFLATYVWQSIDDVFNVSNNAAAGSPVLIPVSQLPQFPLLPHPHSPKRNSSKDHRIHIAIKSSLVALLIALLAALVVYTCKLSKKRREIFEVINYEPEINQDKLLSGISQYIGKLSTQTMNLDEHCRIGSSIYKGNIYGKDLAVKQTKGDIKEELNILQRVNHVNLVSLLGTSCETGGSQWFLVYDYAENGSLDKGLHHNSAASSSSSSALPCLSWSQRIHIALDVASGLHCMHDHTQPNIVHWDVRSKNILLDSKFKAKLANFSMARTVADPTMAKVDVFAFGILMFELLSGKKALKTKDNGVNVMLCKEIREGLRLEEERVDTIMKLMDLKLDNRYSIDGALSLAALAWICTQEKALARPKMDRSRLSPLGTNPHRVHMHPNV</sequence>
<evidence type="ECO:0000259" key="5">
    <source>
        <dbReference type="PROSITE" id="PS50011"/>
    </source>
</evidence>
<feature type="repeat" description="PPR" evidence="2">
    <location>
        <begin position="485"/>
        <end position="519"/>
    </location>
</feature>
<dbReference type="InterPro" id="IPR000719">
    <property type="entry name" value="Prot_kinase_dom"/>
</dbReference>
<feature type="domain" description="Protein kinase" evidence="5">
    <location>
        <begin position="1201"/>
        <end position="1447"/>
    </location>
</feature>
<dbReference type="Gene3D" id="1.10.510.10">
    <property type="entry name" value="Transferase(Phosphotransferase) domain 1"/>
    <property type="match status" value="1"/>
</dbReference>
<dbReference type="Gene3D" id="1.25.40.10">
    <property type="entry name" value="Tetratricopeptide repeat domain"/>
    <property type="match status" value="3"/>
</dbReference>
<dbReference type="Proteomes" id="UP000290289">
    <property type="component" value="Chromosome 15"/>
</dbReference>
<name>A0A498I024_MALDO</name>
<evidence type="ECO:0000256" key="3">
    <source>
        <dbReference type="SAM" id="MobiDB-lite"/>
    </source>
</evidence>
<gene>
    <name evidence="7" type="ORF">DVH24_029938</name>
</gene>
<dbReference type="PROSITE" id="PS00109">
    <property type="entry name" value="PROTEIN_KINASE_TYR"/>
    <property type="match status" value="1"/>
</dbReference>
<evidence type="ECO:0008006" key="9">
    <source>
        <dbReference type="Google" id="ProtNLM"/>
    </source>
</evidence>
<dbReference type="PROSITE" id="PS51782">
    <property type="entry name" value="LYSM"/>
    <property type="match status" value="1"/>
</dbReference>
<dbReference type="GO" id="GO:0005886">
    <property type="term" value="C:plasma membrane"/>
    <property type="evidence" value="ECO:0007669"/>
    <property type="project" value="UniProtKB-ARBA"/>
</dbReference>
<evidence type="ECO:0000313" key="7">
    <source>
        <dbReference type="EMBL" id="RXH75217.1"/>
    </source>
</evidence>
<feature type="repeat" description="PPR" evidence="2">
    <location>
        <begin position="555"/>
        <end position="589"/>
    </location>
</feature>
<dbReference type="Pfam" id="PF12854">
    <property type="entry name" value="PPR_1"/>
    <property type="match status" value="1"/>
</dbReference>
<dbReference type="InterPro" id="IPR018392">
    <property type="entry name" value="LysM"/>
</dbReference>
<protein>
    <recommendedName>
        <fullName evidence="9">Protein kinase domain-containing protein</fullName>
    </recommendedName>
</protein>
<evidence type="ECO:0000313" key="8">
    <source>
        <dbReference type="Proteomes" id="UP000290289"/>
    </source>
</evidence>
<dbReference type="PROSITE" id="PS50011">
    <property type="entry name" value="PROTEIN_KINASE_DOM"/>
    <property type="match status" value="1"/>
</dbReference>
<feature type="repeat" description="PPR" evidence="2">
    <location>
        <begin position="796"/>
        <end position="830"/>
    </location>
</feature>
<keyword evidence="8" id="KW-1185">Reference proteome</keyword>
<dbReference type="EMBL" id="RDQH01000341">
    <property type="protein sequence ID" value="RXH75217.1"/>
    <property type="molecule type" value="Genomic_DNA"/>
</dbReference>
<feature type="region of interest" description="Disordered" evidence="3">
    <location>
        <begin position="631"/>
        <end position="650"/>
    </location>
</feature>
<dbReference type="Pfam" id="PF07714">
    <property type="entry name" value="PK_Tyr_Ser-Thr"/>
    <property type="match status" value="1"/>
</dbReference>